<dbReference type="Proteomes" id="UP000198528">
    <property type="component" value="Unassembled WGS sequence"/>
</dbReference>
<organism evidence="4 6">
    <name type="scientific">Parafannyhessea umbonata</name>
    <dbReference type="NCBI Taxonomy" id="604330"/>
    <lineage>
        <taxon>Bacteria</taxon>
        <taxon>Bacillati</taxon>
        <taxon>Actinomycetota</taxon>
        <taxon>Coriobacteriia</taxon>
        <taxon>Coriobacteriales</taxon>
        <taxon>Atopobiaceae</taxon>
        <taxon>Parafannyhessea</taxon>
    </lineage>
</organism>
<evidence type="ECO:0000313" key="4">
    <source>
        <dbReference type="EMBL" id="SDR70141.1"/>
    </source>
</evidence>
<name>A0A1H1L6D0_9ACTN</name>
<dbReference type="Pfam" id="PF01327">
    <property type="entry name" value="Pep_deformylase"/>
    <property type="match status" value="1"/>
</dbReference>
<dbReference type="CDD" id="cd00487">
    <property type="entry name" value="Pep_deformylase"/>
    <property type="match status" value="1"/>
</dbReference>
<dbReference type="PRINTS" id="PR01576">
    <property type="entry name" value="PDEFORMYLASE"/>
</dbReference>
<dbReference type="InterPro" id="IPR036821">
    <property type="entry name" value="Peptide_deformylase_sf"/>
</dbReference>
<dbReference type="EC" id="3.5.1.88" evidence="2"/>
<keyword evidence="2" id="KW-0408">Iron</keyword>
<dbReference type="Gene3D" id="3.90.45.10">
    <property type="entry name" value="Peptide deformylase"/>
    <property type="match status" value="1"/>
</dbReference>
<comment type="cofactor">
    <cofactor evidence="2">
        <name>Fe(2+)</name>
        <dbReference type="ChEBI" id="CHEBI:29033"/>
    </cofactor>
    <text evidence="2">Binds 1 Fe(2+) ion.</text>
</comment>
<evidence type="ECO:0000256" key="2">
    <source>
        <dbReference type="HAMAP-Rule" id="MF_00163"/>
    </source>
</evidence>
<dbReference type="GeneID" id="78500099"/>
<feature type="active site" evidence="2">
    <location>
        <position position="141"/>
    </location>
</feature>
<dbReference type="NCBIfam" id="TIGR00079">
    <property type="entry name" value="pept_deformyl"/>
    <property type="match status" value="1"/>
</dbReference>
<feature type="binding site" evidence="2">
    <location>
        <position position="140"/>
    </location>
    <ligand>
        <name>Fe cation</name>
        <dbReference type="ChEBI" id="CHEBI:24875"/>
    </ligand>
</feature>
<dbReference type="SUPFAM" id="SSF56420">
    <property type="entry name" value="Peptide deformylase"/>
    <property type="match status" value="1"/>
</dbReference>
<comment type="function">
    <text evidence="2">Removes the formyl group from the N-terminal Met of newly synthesized proteins. Requires at least a dipeptide for an efficient rate of reaction. N-terminal L-methionine is a prerequisite for activity but the enzyme has broad specificity at other positions.</text>
</comment>
<reference evidence="4" key="2">
    <citation type="submission" date="2016-10" db="EMBL/GenBank/DDBJ databases">
        <authorList>
            <person name="de Groot N.N."/>
        </authorList>
    </citation>
    <scope>NUCLEOTIDE SEQUENCE [LARGE SCALE GENOMIC DNA]</scope>
    <source>
        <strain evidence="3">DSM 22619</strain>
        <strain evidence="4">DSM 22620</strain>
    </source>
</reference>
<accession>A0A1H1L6D0</accession>
<dbReference type="PANTHER" id="PTHR10458:SF22">
    <property type="entry name" value="PEPTIDE DEFORMYLASE"/>
    <property type="match status" value="1"/>
</dbReference>
<feature type="binding site" evidence="2">
    <location>
        <position position="144"/>
    </location>
    <ligand>
        <name>Fe cation</name>
        <dbReference type="ChEBI" id="CHEBI:24875"/>
    </ligand>
</feature>
<dbReference type="GO" id="GO:0042586">
    <property type="term" value="F:peptide deformylase activity"/>
    <property type="evidence" value="ECO:0007669"/>
    <property type="project" value="UniProtKB-UniRule"/>
</dbReference>
<reference evidence="5 6" key="1">
    <citation type="submission" date="2016-10" db="EMBL/GenBank/DDBJ databases">
        <authorList>
            <person name="Varghese N."/>
            <person name="Submissions S."/>
        </authorList>
    </citation>
    <scope>NUCLEOTIDE SEQUENCE [LARGE SCALE GENOMIC DNA]</scope>
    <source>
        <strain evidence="5">DSM 22619</strain>
        <strain evidence="6">DSM 22620</strain>
    </source>
</reference>
<keyword evidence="2" id="KW-0479">Metal-binding</keyword>
<dbReference type="OrthoDB" id="9804313at2"/>
<dbReference type="HAMAP" id="MF_00163">
    <property type="entry name" value="Pep_deformylase"/>
    <property type="match status" value="1"/>
</dbReference>
<proteinExistence type="inferred from homology"/>
<keyword evidence="5" id="KW-1185">Reference proteome</keyword>
<dbReference type="InterPro" id="IPR023635">
    <property type="entry name" value="Peptide_deformylase"/>
</dbReference>
<dbReference type="GO" id="GO:0046872">
    <property type="term" value="F:metal ion binding"/>
    <property type="evidence" value="ECO:0007669"/>
    <property type="project" value="UniProtKB-KW"/>
</dbReference>
<gene>
    <name evidence="2" type="primary">def</name>
    <name evidence="3" type="ORF">SAMN04487824_10598</name>
    <name evidence="4" type="ORF">SAMN04489857_0730</name>
</gene>
<keyword evidence="2" id="KW-0378">Hydrolase</keyword>
<dbReference type="EMBL" id="LT629759">
    <property type="protein sequence ID" value="SDR70141.1"/>
    <property type="molecule type" value="Genomic_DNA"/>
</dbReference>
<evidence type="ECO:0000256" key="1">
    <source>
        <dbReference type="ARBA" id="ARBA00010759"/>
    </source>
</evidence>
<comment type="catalytic activity">
    <reaction evidence="2">
        <text>N-terminal N-formyl-L-methionyl-[peptide] + H2O = N-terminal L-methionyl-[peptide] + formate</text>
        <dbReference type="Rhea" id="RHEA:24420"/>
        <dbReference type="Rhea" id="RHEA-COMP:10639"/>
        <dbReference type="Rhea" id="RHEA-COMP:10640"/>
        <dbReference type="ChEBI" id="CHEBI:15377"/>
        <dbReference type="ChEBI" id="CHEBI:15740"/>
        <dbReference type="ChEBI" id="CHEBI:49298"/>
        <dbReference type="ChEBI" id="CHEBI:64731"/>
        <dbReference type="EC" id="3.5.1.88"/>
    </reaction>
</comment>
<sequence>MSAIDDIVLSPDDRLKTECAPIEKIDEGVRKLAKRMLKDMYAADGCGLAAPQVGELVQLVVIDVDYAGEGTKKNPYVLINPKIVAADGPERTYGEGCLSFPGITVEVKRPSHVVVQARNLDGDLMQYEARDNLLAVCLQHEIDHLHGVTMVDHLSAGQRIAALRDYEEALSQGARPGDTAAN</sequence>
<dbReference type="GO" id="GO:0006412">
    <property type="term" value="P:translation"/>
    <property type="evidence" value="ECO:0007669"/>
    <property type="project" value="UniProtKB-UniRule"/>
</dbReference>
<evidence type="ECO:0000313" key="3">
    <source>
        <dbReference type="EMBL" id="SDC21599.1"/>
    </source>
</evidence>
<feature type="binding site" evidence="2">
    <location>
        <position position="97"/>
    </location>
    <ligand>
        <name>Fe cation</name>
        <dbReference type="ChEBI" id="CHEBI:24875"/>
    </ligand>
</feature>
<dbReference type="PANTHER" id="PTHR10458">
    <property type="entry name" value="PEPTIDE DEFORMYLASE"/>
    <property type="match status" value="1"/>
</dbReference>
<dbReference type="AlphaFoldDB" id="A0A1H1L6D0"/>
<keyword evidence="2" id="KW-0648">Protein biosynthesis</keyword>
<evidence type="ECO:0000313" key="6">
    <source>
        <dbReference type="Proteomes" id="UP000199480"/>
    </source>
</evidence>
<comment type="similarity">
    <text evidence="1 2">Belongs to the polypeptide deformylase family.</text>
</comment>
<dbReference type="PIRSF" id="PIRSF004749">
    <property type="entry name" value="Pep_def"/>
    <property type="match status" value="1"/>
</dbReference>
<dbReference type="STRING" id="604330.SAMN04489857_0730"/>
<dbReference type="EMBL" id="FMZL01000005">
    <property type="protein sequence ID" value="SDC21599.1"/>
    <property type="molecule type" value="Genomic_DNA"/>
</dbReference>
<protein>
    <recommendedName>
        <fullName evidence="2">Peptide deformylase</fullName>
        <shortName evidence="2">PDF</shortName>
        <ecNumber evidence="2">3.5.1.88</ecNumber>
    </recommendedName>
    <alternativeName>
        <fullName evidence="2">Polypeptide deformylase</fullName>
    </alternativeName>
</protein>
<dbReference type="RefSeq" id="WP_090845762.1">
    <property type="nucleotide sequence ID" value="NZ_FMZL01000005.1"/>
</dbReference>
<evidence type="ECO:0000313" key="5">
    <source>
        <dbReference type="Proteomes" id="UP000198528"/>
    </source>
</evidence>
<dbReference type="Proteomes" id="UP000199480">
    <property type="component" value="Chromosome I"/>
</dbReference>
<dbReference type="NCBIfam" id="NF001159">
    <property type="entry name" value="PRK00150.1-3"/>
    <property type="match status" value="1"/>
</dbReference>